<evidence type="ECO:0000313" key="2">
    <source>
        <dbReference type="Proteomes" id="UP000499080"/>
    </source>
</evidence>
<protein>
    <recommendedName>
        <fullName evidence="3">RNase H type-1 domain-containing protein</fullName>
    </recommendedName>
</protein>
<dbReference type="EMBL" id="BGPR01011127">
    <property type="protein sequence ID" value="GBN49743.1"/>
    <property type="molecule type" value="Genomic_DNA"/>
</dbReference>
<dbReference type="OrthoDB" id="421040at2759"/>
<proteinExistence type="predicted"/>
<keyword evidence="2" id="KW-1185">Reference proteome</keyword>
<organism evidence="1 2">
    <name type="scientific">Araneus ventricosus</name>
    <name type="common">Orbweaver spider</name>
    <name type="synonym">Epeira ventricosa</name>
    <dbReference type="NCBI Taxonomy" id="182803"/>
    <lineage>
        <taxon>Eukaryota</taxon>
        <taxon>Metazoa</taxon>
        <taxon>Ecdysozoa</taxon>
        <taxon>Arthropoda</taxon>
        <taxon>Chelicerata</taxon>
        <taxon>Arachnida</taxon>
        <taxon>Araneae</taxon>
        <taxon>Araneomorphae</taxon>
        <taxon>Entelegynae</taxon>
        <taxon>Araneoidea</taxon>
        <taxon>Araneidae</taxon>
        <taxon>Araneus</taxon>
    </lineage>
</organism>
<gene>
    <name evidence="1" type="ORF">AVEN_151975_1</name>
</gene>
<evidence type="ECO:0000313" key="1">
    <source>
        <dbReference type="EMBL" id="GBN49743.1"/>
    </source>
</evidence>
<sequence length="187" mass="21091">MLQRVQLSAARIVTGLRGSPPADIILYEANLQPLRLRSTPNLTKYFSKLFSYNNQHRTADFLRSWQNNQRLKKSCPLGHALKMDALHSLVEFNSLKLIASPLESLPSVFFHTELLIHTNKSSQHPEYLRQAAIEVINNIPIEATLIYTDGSKNEIGHTDSGVFVKHGRGELLLNEEMLTTAQFSAPK</sequence>
<reference evidence="1 2" key="1">
    <citation type="journal article" date="2019" name="Sci. Rep.">
        <title>Orb-weaving spider Araneus ventricosus genome elucidates the spidroin gene catalogue.</title>
        <authorList>
            <person name="Kono N."/>
            <person name="Nakamura H."/>
            <person name="Ohtoshi R."/>
            <person name="Moran D.A.P."/>
            <person name="Shinohara A."/>
            <person name="Yoshida Y."/>
            <person name="Fujiwara M."/>
            <person name="Mori M."/>
            <person name="Tomita M."/>
            <person name="Arakawa K."/>
        </authorList>
    </citation>
    <scope>NUCLEOTIDE SEQUENCE [LARGE SCALE GENOMIC DNA]</scope>
</reference>
<accession>A0A4Y2PFH8</accession>
<evidence type="ECO:0008006" key="3">
    <source>
        <dbReference type="Google" id="ProtNLM"/>
    </source>
</evidence>
<dbReference type="Proteomes" id="UP000499080">
    <property type="component" value="Unassembled WGS sequence"/>
</dbReference>
<comment type="caution">
    <text evidence="1">The sequence shown here is derived from an EMBL/GenBank/DDBJ whole genome shotgun (WGS) entry which is preliminary data.</text>
</comment>
<name>A0A4Y2PFH8_ARAVE</name>
<dbReference type="AlphaFoldDB" id="A0A4Y2PFH8"/>